<accession>A0A239CZJ3</accession>
<gene>
    <name evidence="2" type="ORF">SAMN05421642_101293</name>
</gene>
<dbReference type="AlphaFoldDB" id="A0A239CZJ3"/>
<organism evidence="2 3">
    <name type="scientific">Rhodococcoides kyotonense</name>
    <dbReference type="NCBI Taxonomy" id="398843"/>
    <lineage>
        <taxon>Bacteria</taxon>
        <taxon>Bacillati</taxon>
        <taxon>Actinomycetota</taxon>
        <taxon>Actinomycetes</taxon>
        <taxon>Mycobacteriales</taxon>
        <taxon>Nocardiaceae</taxon>
        <taxon>Rhodococcoides</taxon>
    </lineage>
</organism>
<dbReference type="EMBL" id="FZOW01000001">
    <property type="protein sequence ID" value="SNS25359.1"/>
    <property type="molecule type" value="Genomic_DNA"/>
</dbReference>
<dbReference type="InterPro" id="IPR025447">
    <property type="entry name" value="DUF4192"/>
</dbReference>
<evidence type="ECO:0000256" key="1">
    <source>
        <dbReference type="SAM" id="MobiDB-lite"/>
    </source>
</evidence>
<dbReference type="Pfam" id="PF13830">
    <property type="entry name" value="DUF4192"/>
    <property type="match status" value="1"/>
</dbReference>
<evidence type="ECO:0000313" key="2">
    <source>
        <dbReference type="EMBL" id="SNS25359.1"/>
    </source>
</evidence>
<protein>
    <recommendedName>
        <fullName evidence="4">DUF4192 domain-containing protein</fullName>
    </recommendedName>
</protein>
<name>A0A239CZJ3_9NOCA</name>
<keyword evidence="3" id="KW-1185">Reference proteome</keyword>
<proteinExistence type="predicted"/>
<feature type="region of interest" description="Disordered" evidence="1">
    <location>
        <begin position="1"/>
        <end position="22"/>
    </location>
</feature>
<reference evidence="3" key="1">
    <citation type="submission" date="2017-06" db="EMBL/GenBank/DDBJ databases">
        <authorList>
            <person name="Varghese N."/>
            <person name="Submissions S."/>
        </authorList>
    </citation>
    <scope>NUCLEOTIDE SEQUENCE [LARGE SCALE GENOMIC DNA]</scope>
    <source>
        <strain evidence="3">JCM 23211</strain>
    </source>
</reference>
<evidence type="ECO:0008006" key="4">
    <source>
        <dbReference type="Google" id="ProtNLM"/>
    </source>
</evidence>
<sequence>MTGDSGLPVGASLDLMTTHSDDRPTPPVTVSFDALGELIAALPAMLGFVPQRSLVVMCLDTDPRGTFTAGTVMRHDLDIPVRHAVDGGFLYAVPDRMMDVIGRFAAQCHHEDVHDAIAFVVDDRAVPETGLLCDTRFQVLGQCLMDEFAERGTDILRVLFTPEIAAGSEWASLDGYDDWGTIPDPRTSPLTLAYALEGRSVLPSRAAFAEVLRPVDDDVSRRVSALMPQARAEQPESDAPQLTQILQFIQSAGSVSPDAPLAVNPTPDEAARIGIALNRVMVRDSVLALVLTDVAYVAEMLWSELARVLPAPERATAATLLAFSAYARGDGATATVALDIALEADAEYSLATLLERSLAAGAGPELIREVAFSGYATAELCGVELPLPLATT</sequence>
<evidence type="ECO:0000313" key="3">
    <source>
        <dbReference type="Proteomes" id="UP000198327"/>
    </source>
</evidence>
<dbReference type="Proteomes" id="UP000198327">
    <property type="component" value="Unassembled WGS sequence"/>
</dbReference>